<evidence type="ECO:0000313" key="1">
    <source>
        <dbReference type="EMBL" id="QHT08398.1"/>
    </source>
</evidence>
<protein>
    <submittedName>
        <fullName evidence="1">Uncharacterized protein</fullName>
    </submittedName>
</protein>
<sequence length="60" mass="6491">MPRKIAMTLHNNSTPRISYEGITNSSSAGYTVKPMPSALNSRMIDRIYSAKPGCSACGKK</sequence>
<dbReference type="EMBL" id="MN739495">
    <property type="protein sequence ID" value="QHT08398.1"/>
    <property type="molecule type" value="Genomic_DNA"/>
</dbReference>
<name>A0A6C0CV45_9ZZZZ</name>
<organism evidence="1">
    <name type="scientific">viral metagenome</name>
    <dbReference type="NCBI Taxonomy" id="1070528"/>
    <lineage>
        <taxon>unclassified sequences</taxon>
        <taxon>metagenomes</taxon>
        <taxon>organismal metagenomes</taxon>
    </lineage>
</organism>
<accession>A0A6C0CV45</accession>
<reference evidence="1" key="1">
    <citation type="journal article" date="2020" name="Nature">
        <title>Giant virus diversity and host interactions through global metagenomics.</title>
        <authorList>
            <person name="Schulz F."/>
            <person name="Roux S."/>
            <person name="Paez-Espino D."/>
            <person name="Jungbluth S."/>
            <person name="Walsh D.A."/>
            <person name="Denef V.J."/>
            <person name="McMahon K.D."/>
            <person name="Konstantinidis K.T."/>
            <person name="Eloe-Fadrosh E.A."/>
            <person name="Kyrpides N.C."/>
            <person name="Woyke T."/>
        </authorList>
    </citation>
    <scope>NUCLEOTIDE SEQUENCE</scope>
    <source>
        <strain evidence="1">GVMAG-M-3300022752-66</strain>
    </source>
</reference>
<proteinExistence type="predicted"/>
<dbReference type="AlphaFoldDB" id="A0A6C0CV45"/>